<evidence type="ECO:0000256" key="5">
    <source>
        <dbReference type="ARBA" id="ARBA00049233"/>
    </source>
</evidence>
<organism evidence="8 9">
    <name type="scientific">Pseudomicrostroma glucosiphilum</name>
    <dbReference type="NCBI Taxonomy" id="1684307"/>
    <lineage>
        <taxon>Eukaryota</taxon>
        <taxon>Fungi</taxon>
        <taxon>Dikarya</taxon>
        <taxon>Basidiomycota</taxon>
        <taxon>Ustilaginomycotina</taxon>
        <taxon>Exobasidiomycetes</taxon>
        <taxon>Microstromatales</taxon>
        <taxon>Microstromatales incertae sedis</taxon>
        <taxon>Pseudomicrostroma</taxon>
    </lineage>
</organism>
<dbReference type="Pfam" id="PF22725">
    <property type="entry name" value="GFO_IDH_MocA_C3"/>
    <property type="match status" value="1"/>
</dbReference>
<dbReference type="AlphaFoldDB" id="A0A316UDA6"/>
<dbReference type="InterPro" id="IPR036291">
    <property type="entry name" value="NAD(P)-bd_dom_sf"/>
</dbReference>
<evidence type="ECO:0000256" key="4">
    <source>
        <dbReference type="ARBA" id="ARBA00042988"/>
    </source>
</evidence>
<dbReference type="GeneID" id="37013346"/>
<evidence type="ECO:0000259" key="7">
    <source>
        <dbReference type="Pfam" id="PF22725"/>
    </source>
</evidence>
<dbReference type="PANTHER" id="PTHR22604:SF105">
    <property type="entry name" value="TRANS-1,2-DIHYDROBENZENE-1,2-DIOL DEHYDROGENASE"/>
    <property type="match status" value="1"/>
</dbReference>
<dbReference type="Proteomes" id="UP000245942">
    <property type="component" value="Unassembled WGS sequence"/>
</dbReference>
<dbReference type="InterPro" id="IPR055170">
    <property type="entry name" value="GFO_IDH_MocA-like_dom"/>
</dbReference>
<dbReference type="InterPro" id="IPR050984">
    <property type="entry name" value="Gfo/Idh/MocA_domain"/>
</dbReference>
<dbReference type="Gene3D" id="3.40.50.720">
    <property type="entry name" value="NAD(P)-binding Rossmann-like Domain"/>
    <property type="match status" value="1"/>
</dbReference>
<keyword evidence="2" id="KW-0560">Oxidoreductase</keyword>
<dbReference type="GO" id="GO:0047837">
    <property type="term" value="F:D-xylose 1-dehydrogenase (NADP+) activity"/>
    <property type="evidence" value="ECO:0007669"/>
    <property type="project" value="UniProtKB-EC"/>
</dbReference>
<evidence type="ECO:0000256" key="3">
    <source>
        <dbReference type="ARBA" id="ARBA00038984"/>
    </source>
</evidence>
<dbReference type="SUPFAM" id="SSF55347">
    <property type="entry name" value="Glyceraldehyde-3-phosphate dehydrogenase-like, C-terminal domain"/>
    <property type="match status" value="1"/>
</dbReference>
<name>A0A316UDA6_9BASI</name>
<dbReference type="STRING" id="1684307.A0A316UDA6"/>
<reference evidence="8 9" key="1">
    <citation type="journal article" date="2018" name="Mol. Biol. Evol.">
        <title>Broad Genomic Sampling Reveals a Smut Pathogenic Ancestry of the Fungal Clade Ustilaginomycotina.</title>
        <authorList>
            <person name="Kijpornyongpan T."/>
            <person name="Mondo S.J."/>
            <person name="Barry K."/>
            <person name="Sandor L."/>
            <person name="Lee J."/>
            <person name="Lipzen A."/>
            <person name="Pangilinan J."/>
            <person name="LaButti K."/>
            <person name="Hainaut M."/>
            <person name="Henrissat B."/>
            <person name="Grigoriev I.V."/>
            <person name="Spatafora J.W."/>
            <person name="Aime M.C."/>
        </authorList>
    </citation>
    <scope>NUCLEOTIDE SEQUENCE [LARGE SCALE GENOMIC DNA]</scope>
    <source>
        <strain evidence="8 9">MCA 4718</strain>
    </source>
</reference>
<keyword evidence="9" id="KW-1185">Reference proteome</keyword>
<evidence type="ECO:0000256" key="2">
    <source>
        <dbReference type="ARBA" id="ARBA00023002"/>
    </source>
</evidence>
<accession>A0A316UDA6</accession>
<dbReference type="RefSeq" id="XP_025349984.1">
    <property type="nucleotide sequence ID" value="XM_025491612.1"/>
</dbReference>
<evidence type="ECO:0000256" key="1">
    <source>
        <dbReference type="ARBA" id="ARBA00010928"/>
    </source>
</evidence>
<evidence type="ECO:0000313" key="8">
    <source>
        <dbReference type="EMBL" id="PWN22824.1"/>
    </source>
</evidence>
<protein>
    <recommendedName>
        <fullName evidence="3">D-xylose 1-dehydrogenase (NADP(+), D-xylono-1,5-lactone-forming)</fullName>
        <ecNumber evidence="3">1.1.1.179</ecNumber>
    </recommendedName>
    <alternativeName>
        <fullName evidence="4">D-xylose-NADP dehydrogenase</fullName>
    </alternativeName>
</protein>
<evidence type="ECO:0000259" key="6">
    <source>
        <dbReference type="Pfam" id="PF01408"/>
    </source>
</evidence>
<sequence>MSSQKPYTCKWGILATGGIAKNFVEDLLAPASERNVSDIRHVVSAVSSSSSLSRAQEFTKDLKCPKETKAYGSYEEMVKDPEVEIVYIATPHPFHYENTLLCLENGKAVCCEKPFTINAKQTAHLIKVAREKNLFMMEAMWTRFIPAVLEIQRLIHQEKVLGDVVRVFADLSQSFPKDPKHRIYAPELGGGALLDVGIYPLTWQMLTLYQHPDNARTLPDFTSTFLTTPLTGVDASTVVVGNYPKLGAQGISTSCLTARTHSAYAVLIQGSKGDIRIPPMLMNPSKFTLELKGEEPKTIEFPIPGHGMFYEADAAARALRDGKKEVDNCRLEEDSLVMMKIMDEVRAKGGFKYSDDVEAVRSGA</sequence>
<dbReference type="PANTHER" id="PTHR22604">
    <property type="entry name" value="OXIDOREDUCTASES"/>
    <property type="match status" value="1"/>
</dbReference>
<comment type="similarity">
    <text evidence="1">Belongs to the Gfo/Idh/MocA family.</text>
</comment>
<comment type="catalytic activity">
    <reaction evidence="5">
        <text>D-xylose + NADP(+) = D-xylono-1,5-lactone + NADPH + H(+)</text>
        <dbReference type="Rhea" id="RHEA:22000"/>
        <dbReference type="ChEBI" id="CHEBI:15378"/>
        <dbReference type="ChEBI" id="CHEBI:15867"/>
        <dbReference type="ChEBI" id="CHEBI:53455"/>
        <dbReference type="ChEBI" id="CHEBI:57783"/>
        <dbReference type="ChEBI" id="CHEBI:58349"/>
        <dbReference type="EC" id="1.1.1.179"/>
    </reaction>
</comment>
<dbReference type="SUPFAM" id="SSF51735">
    <property type="entry name" value="NAD(P)-binding Rossmann-fold domains"/>
    <property type="match status" value="1"/>
</dbReference>
<dbReference type="OrthoDB" id="2129491at2759"/>
<dbReference type="GO" id="GO:0000166">
    <property type="term" value="F:nucleotide binding"/>
    <property type="evidence" value="ECO:0007669"/>
    <property type="project" value="InterPro"/>
</dbReference>
<dbReference type="InterPro" id="IPR000683">
    <property type="entry name" value="Gfo/Idh/MocA-like_OxRdtase_N"/>
</dbReference>
<dbReference type="Gene3D" id="3.30.360.10">
    <property type="entry name" value="Dihydrodipicolinate Reductase, domain 2"/>
    <property type="match status" value="1"/>
</dbReference>
<dbReference type="Pfam" id="PF01408">
    <property type="entry name" value="GFO_IDH_MocA"/>
    <property type="match status" value="1"/>
</dbReference>
<gene>
    <name evidence="8" type="ORF">BCV69DRAFT_280431</name>
</gene>
<feature type="domain" description="Gfo/Idh/MocA-like oxidoreductase N-terminal" evidence="6">
    <location>
        <begin position="10"/>
        <end position="137"/>
    </location>
</feature>
<feature type="domain" description="GFO/IDH/MocA-like oxidoreductase" evidence="7">
    <location>
        <begin position="152"/>
        <end position="276"/>
    </location>
</feature>
<dbReference type="EMBL" id="KZ819322">
    <property type="protein sequence ID" value="PWN22824.1"/>
    <property type="molecule type" value="Genomic_DNA"/>
</dbReference>
<proteinExistence type="inferred from homology"/>
<evidence type="ECO:0000313" key="9">
    <source>
        <dbReference type="Proteomes" id="UP000245942"/>
    </source>
</evidence>
<dbReference type="EC" id="1.1.1.179" evidence="3"/>